<sequence length="385" mass="37776">MRTHDDAAPAASRRAAVRDREDVVVACLHALAGDLDDTPDPAFRAATRDRLVAMAAVRSPQPPPTRLRRLLAARADRPAGPWRARLTAGLAGAALTVTTLGALVALATGAGPGDVLYGVKRGTEQGRLALAGDDRGLTLLEFATTRLAEIDALDGAEPADVVVTLLDTMDVQTAEGAALLATSAVTATDAAPLDELAGWAADQDAGLAALRPELPAGTTGAAQESTDLLAAVTARAAGLRVALACPGGPATAGADVLGPVPAPCPTDVGAPPPAAPAPAPAPAPPSPPPSAAPGTPASPTPAIPAPVPAVPEKPAGTGVPGPATPPGGAPPRPAEPPSAVPAPGRAGGAPPAPAVPTPAVPRPLRTPPPPLVDTPLSSCIPFLVC</sequence>
<feature type="compositionally biased region" description="Pro residues" evidence="1">
    <location>
        <begin position="350"/>
        <end position="372"/>
    </location>
</feature>
<dbReference type="InterPro" id="IPR043725">
    <property type="entry name" value="DUF5667"/>
</dbReference>
<feature type="domain" description="DUF5667" evidence="2">
    <location>
        <begin position="110"/>
        <end position="185"/>
    </location>
</feature>
<dbReference type="RefSeq" id="WP_097205560.1">
    <property type="nucleotide sequence ID" value="NZ_JACHXB010000003.1"/>
</dbReference>
<dbReference type="Pfam" id="PF18915">
    <property type="entry name" value="DUF5667"/>
    <property type="match status" value="1"/>
</dbReference>
<dbReference type="OrthoDB" id="3402808at2"/>
<gene>
    <name evidence="3" type="ORF">SAMN06893097_102292</name>
</gene>
<evidence type="ECO:0000313" key="3">
    <source>
        <dbReference type="EMBL" id="SNX95592.1"/>
    </source>
</evidence>
<accession>A0A285E940</accession>
<proteinExistence type="predicted"/>
<dbReference type="Proteomes" id="UP000219514">
    <property type="component" value="Unassembled WGS sequence"/>
</dbReference>
<keyword evidence="4" id="KW-1185">Reference proteome</keyword>
<evidence type="ECO:0000256" key="1">
    <source>
        <dbReference type="SAM" id="MobiDB-lite"/>
    </source>
</evidence>
<feature type="compositionally biased region" description="Low complexity" evidence="1">
    <location>
        <begin position="312"/>
        <end position="321"/>
    </location>
</feature>
<evidence type="ECO:0000313" key="4">
    <source>
        <dbReference type="Proteomes" id="UP000219514"/>
    </source>
</evidence>
<reference evidence="3 4" key="1">
    <citation type="submission" date="2017-09" db="EMBL/GenBank/DDBJ databases">
        <authorList>
            <person name="Ehlers B."/>
            <person name="Leendertz F.H."/>
        </authorList>
    </citation>
    <scope>NUCLEOTIDE SEQUENCE [LARGE SCALE GENOMIC DNA]</scope>
    <source>
        <strain evidence="3 4">DSM 46844</strain>
    </source>
</reference>
<feature type="compositionally biased region" description="Pro residues" evidence="1">
    <location>
        <begin position="267"/>
        <end position="311"/>
    </location>
</feature>
<name>A0A285E940_9ACTN</name>
<dbReference type="EMBL" id="OBDO01000002">
    <property type="protein sequence ID" value="SNX95592.1"/>
    <property type="molecule type" value="Genomic_DNA"/>
</dbReference>
<dbReference type="AlphaFoldDB" id="A0A285E940"/>
<protein>
    <recommendedName>
        <fullName evidence="2">DUF5667 domain-containing protein</fullName>
    </recommendedName>
</protein>
<organism evidence="3 4">
    <name type="scientific">Geodermatophilus sabuli</name>
    <dbReference type="NCBI Taxonomy" id="1564158"/>
    <lineage>
        <taxon>Bacteria</taxon>
        <taxon>Bacillati</taxon>
        <taxon>Actinomycetota</taxon>
        <taxon>Actinomycetes</taxon>
        <taxon>Geodermatophilales</taxon>
        <taxon>Geodermatophilaceae</taxon>
        <taxon>Geodermatophilus</taxon>
    </lineage>
</organism>
<evidence type="ECO:0000259" key="2">
    <source>
        <dbReference type="Pfam" id="PF18915"/>
    </source>
</evidence>
<feature type="region of interest" description="Disordered" evidence="1">
    <location>
        <begin position="267"/>
        <end position="376"/>
    </location>
</feature>
<feature type="compositionally biased region" description="Pro residues" evidence="1">
    <location>
        <begin position="322"/>
        <end position="340"/>
    </location>
</feature>